<gene>
    <name evidence="2" type="ORF">GCM10017579_45780</name>
</gene>
<accession>A0ABQ5T220</accession>
<dbReference type="PROSITE" id="PS51186">
    <property type="entry name" value="GNAT"/>
    <property type="match status" value="1"/>
</dbReference>
<reference evidence="2" key="1">
    <citation type="journal article" date="2014" name="Int. J. Syst. Evol. Microbiol.">
        <title>Complete genome of a new Firmicutes species belonging to the dominant human colonic microbiota ('Ruminococcus bicirculans') reveals two chromosomes and a selective capacity to utilize plant glucans.</title>
        <authorList>
            <consortium name="NISC Comparative Sequencing Program"/>
            <person name="Wegmann U."/>
            <person name="Louis P."/>
            <person name="Goesmann A."/>
            <person name="Henrissat B."/>
            <person name="Duncan S.H."/>
            <person name="Flint H.J."/>
        </authorList>
    </citation>
    <scope>NUCLEOTIDE SEQUENCE</scope>
    <source>
        <strain evidence="2">VKM Ac-1246</strain>
    </source>
</reference>
<dbReference type="Pfam" id="PF13302">
    <property type="entry name" value="Acetyltransf_3"/>
    <property type="match status" value="1"/>
</dbReference>
<dbReference type="InterPro" id="IPR016181">
    <property type="entry name" value="Acyl_CoA_acyltransferase"/>
</dbReference>
<dbReference type="SUPFAM" id="SSF55729">
    <property type="entry name" value="Acyl-CoA N-acyltransferases (Nat)"/>
    <property type="match status" value="1"/>
</dbReference>
<reference evidence="2" key="2">
    <citation type="submission" date="2023-01" db="EMBL/GenBank/DDBJ databases">
        <authorList>
            <person name="Sun Q."/>
            <person name="Evtushenko L."/>
        </authorList>
    </citation>
    <scope>NUCLEOTIDE SEQUENCE</scope>
    <source>
        <strain evidence="2">VKM Ac-1246</strain>
    </source>
</reference>
<dbReference type="RefSeq" id="WP_189120519.1">
    <property type="nucleotide sequence ID" value="NZ_BMRK01000024.1"/>
</dbReference>
<feature type="domain" description="N-acetyltransferase" evidence="1">
    <location>
        <begin position="19"/>
        <end position="178"/>
    </location>
</feature>
<dbReference type="EMBL" id="BSEL01000013">
    <property type="protein sequence ID" value="GLJ70542.1"/>
    <property type="molecule type" value="Genomic_DNA"/>
</dbReference>
<evidence type="ECO:0000259" key="1">
    <source>
        <dbReference type="PROSITE" id="PS51186"/>
    </source>
</evidence>
<dbReference type="PANTHER" id="PTHR43792">
    <property type="entry name" value="GNAT FAMILY, PUTATIVE (AFU_ORTHOLOGUE AFUA_3G00765)-RELATED-RELATED"/>
    <property type="match status" value="1"/>
</dbReference>
<dbReference type="InterPro" id="IPR051531">
    <property type="entry name" value="N-acetyltransferase"/>
</dbReference>
<comment type="caution">
    <text evidence="2">The sequence shown here is derived from an EMBL/GenBank/DDBJ whole genome shotgun (WGS) entry which is preliminary data.</text>
</comment>
<dbReference type="Gene3D" id="3.40.630.30">
    <property type="match status" value="1"/>
</dbReference>
<evidence type="ECO:0000313" key="2">
    <source>
        <dbReference type="EMBL" id="GLJ70542.1"/>
    </source>
</evidence>
<dbReference type="Proteomes" id="UP001142292">
    <property type="component" value="Unassembled WGS sequence"/>
</dbReference>
<proteinExistence type="predicted"/>
<keyword evidence="3" id="KW-1185">Reference proteome</keyword>
<dbReference type="PANTHER" id="PTHR43792:SF1">
    <property type="entry name" value="N-ACETYLTRANSFERASE DOMAIN-CONTAINING PROTEIN"/>
    <property type="match status" value="1"/>
</dbReference>
<evidence type="ECO:0000313" key="3">
    <source>
        <dbReference type="Proteomes" id="UP001142292"/>
    </source>
</evidence>
<organism evidence="2 3">
    <name type="scientific">Nocardioides luteus</name>
    <dbReference type="NCBI Taxonomy" id="1844"/>
    <lineage>
        <taxon>Bacteria</taxon>
        <taxon>Bacillati</taxon>
        <taxon>Actinomycetota</taxon>
        <taxon>Actinomycetes</taxon>
        <taxon>Propionibacteriales</taxon>
        <taxon>Nocardioidaceae</taxon>
        <taxon>Nocardioides</taxon>
    </lineage>
</organism>
<sequence length="182" mass="20462">MKPLGDVPWPPEPIVTDRLVLRQTKGEDRAGLAELLGSEIVQAYLGGPRYTVEELERLIPEDPNTRPGIFAVEHEGAFVGRITVQRRDGAWPHHVREEKDEVEIGYEFLPETWGTGIATEATRAVLGWIEETLPGEPVVLTTQVANERSLRLAQRLGFDEVERFSAYGAEQWFGVRYSGVPR</sequence>
<name>A0ABQ5T220_9ACTN</name>
<protein>
    <submittedName>
        <fullName evidence="2">N-acetyltransferase</fullName>
    </submittedName>
</protein>
<dbReference type="InterPro" id="IPR000182">
    <property type="entry name" value="GNAT_dom"/>
</dbReference>